<dbReference type="Gene3D" id="3.40.50.1000">
    <property type="entry name" value="HAD superfamily/HAD-like"/>
    <property type="match status" value="1"/>
</dbReference>
<sequence>MPLNIPGILSPFQLLFRPYLVVPSLTIKDVRYLDFRALYKAGYRGAVFDKDNCLTIPYDDRLVPELKGAWEECRQVFGKENILVVSNSAGTRLDPGGIQAESVSYHLGVPVLRHDTMKPGYACIKSIRTYFASLPQPVSDDQLIIVGDRIFTDVVLANRMRKYSKWSQNSSSSLTRSIEKVEATSSLIDIKNSRQRTELDGPLAIFVEDIWKKEATTMRFLEKKLVQTVCKWNDKFSDYSRELEKKGFIRNDVC</sequence>
<evidence type="ECO:0000313" key="2">
    <source>
        <dbReference type="Proteomes" id="UP000217199"/>
    </source>
</evidence>
<dbReference type="Pfam" id="PF09419">
    <property type="entry name" value="PGP_phosphatase"/>
    <property type="match status" value="1"/>
</dbReference>
<dbReference type="OrthoDB" id="198652at2759"/>
<dbReference type="AlphaFoldDB" id="A0A286UQI9"/>
<dbReference type="InterPro" id="IPR027706">
    <property type="entry name" value="PGP_Pase"/>
</dbReference>
<dbReference type="InParanoid" id="A0A286UQI9"/>
<dbReference type="InterPro" id="IPR010021">
    <property type="entry name" value="PGPP1/Gep4"/>
</dbReference>
<gene>
    <name evidence="1" type="ORF">PNOK_0180400</name>
</gene>
<dbReference type="GO" id="GO:0008962">
    <property type="term" value="F:phosphatidylglycerophosphatase activity"/>
    <property type="evidence" value="ECO:0007669"/>
    <property type="project" value="InterPro"/>
</dbReference>
<accession>A0A286UQI9</accession>
<dbReference type="Proteomes" id="UP000217199">
    <property type="component" value="Unassembled WGS sequence"/>
</dbReference>
<dbReference type="InterPro" id="IPR023214">
    <property type="entry name" value="HAD_sf"/>
</dbReference>
<dbReference type="FunCoup" id="A0A286UQI9">
    <property type="interactions" value="188"/>
</dbReference>
<dbReference type="EMBL" id="NBII01000002">
    <property type="protein sequence ID" value="PAV21847.1"/>
    <property type="molecule type" value="Genomic_DNA"/>
</dbReference>
<protein>
    <submittedName>
        <fullName evidence="1">HAD phosphatase</fullName>
    </submittedName>
</protein>
<organism evidence="1 2">
    <name type="scientific">Pyrrhoderma noxium</name>
    <dbReference type="NCBI Taxonomy" id="2282107"/>
    <lineage>
        <taxon>Eukaryota</taxon>
        <taxon>Fungi</taxon>
        <taxon>Dikarya</taxon>
        <taxon>Basidiomycota</taxon>
        <taxon>Agaricomycotina</taxon>
        <taxon>Agaricomycetes</taxon>
        <taxon>Hymenochaetales</taxon>
        <taxon>Hymenochaetaceae</taxon>
        <taxon>Pyrrhoderma</taxon>
    </lineage>
</organism>
<reference evidence="1 2" key="1">
    <citation type="journal article" date="2017" name="Mol. Ecol.">
        <title>Comparative and population genomic landscape of Phellinus noxius: A hypervariable fungus causing root rot in trees.</title>
        <authorList>
            <person name="Chung C.L."/>
            <person name="Lee T.J."/>
            <person name="Akiba M."/>
            <person name="Lee H.H."/>
            <person name="Kuo T.H."/>
            <person name="Liu D."/>
            <person name="Ke H.M."/>
            <person name="Yokoi T."/>
            <person name="Roa M.B."/>
            <person name="Lu M.J."/>
            <person name="Chang Y.Y."/>
            <person name="Ann P.J."/>
            <person name="Tsai J.N."/>
            <person name="Chen C.Y."/>
            <person name="Tzean S.S."/>
            <person name="Ota Y."/>
            <person name="Hattori T."/>
            <person name="Sahashi N."/>
            <person name="Liou R.F."/>
            <person name="Kikuchi T."/>
            <person name="Tsai I.J."/>
        </authorList>
    </citation>
    <scope>NUCLEOTIDE SEQUENCE [LARGE SCALE GENOMIC DNA]</scope>
    <source>
        <strain evidence="1 2">FFPRI411160</strain>
    </source>
</reference>
<evidence type="ECO:0000313" key="1">
    <source>
        <dbReference type="EMBL" id="PAV21847.1"/>
    </source>
</evidence>
<name>A0A286UQI9_9AGAM</name>
<proteinExistence type="predicted"/>
<comment type="caution">
    <text evidence="1">The sequence shown here is derived from an EMBL/GenBank/DDBJ whole genome shotgun (WGS) entry which is preliminary data.</text>
</comment>
<keyword evidence="2" id="KW-1185">Reference proteome</keyword>
<dbReference type="STRING" id="2282107.A0A286UQI9"/>
<dbReference type="NCBIfam" id="TIGR01668">
    <property type="entry name" value="YqeG_hyp_ppase"/>
    <property type="match status" value="1"/>
</dbReference>